<gene>
    <name evidence="1" type="ORF">ACFQ07_00305</name>
</gene>
<sequence>MAQKVLDNSDDIIELVVDGVEIKEYTKTVVNNQVQSITIDSSVDLDEDSVVQIRTYSSTITPNKELGAYEVPINLQNNPYNSNIE</sequence>
<organism evidence="1 2">
    <name type="scientific">Actinomadura adrarensis</name>
    <dbReference type="NCBI Taxonomy" id="1819600"/>
    <lineage>
        <taxon>Bacteria</taxon>
        <taxon>Bacillati</taxon>
        <taxon>Actinomycetota</taxon>
        <taxon>Actinomycetes</taxon>
        <taxon>Streptosporangiales</taxon>
        <taxon>Thermomonosporaceae</taxon>
        <taxon>Actinomadura</taxon>
    </lineage>
</organism>
<comment type="caution">
    <text evidence="1">The sequence shown here is derived from an EMBL/GenBank/DDBJ whole genome shotgun (WGS) entry which is preliminary data.</text>
</comment>
<proteinExistence type="predicted"/>
<keyword evidence="2" id="KW-1185">Reference proteome</keyword>
<feature type="non-terminal residue" evidence="1">
    <location>
        <position position="85"/>
    </location>
</feature>
<protein>
    <submittedName>
        <fullName evidence="1">Uncharacterized protein</fullName>
    </submittedName>
</protein>
<name>A0ABW3C896_9ACTN</name>
<accession>A0ABW3C896</accession>
<evidence type="ECO:0000313" key="2">
    <source>
        <dbReference type="Proteomes" id="UP001597083"/>
    </source>
</evidence>
<dbReference type="EMBL" id="JBHTIR010000043">
    <property type="protein sequence ID" value="MFD0850679.1"/>
    <property type="molecule type" value="Genomic_DNA"/>
</dbReference>
<dbReference type="Proteomes" id="UP001597083">
    <property type="component" value="Unassembled WGS sequence"/>
</dbReference>
<evidence type="ECO:0000313" key="1">
    <source>
        <dbReference type="EMBL" id="MFD0850679.1"/>
    </source>
</evidence>
<reference evidence="2" key="1">
    <citation type="journal article" date="2019" name="Int. J. Syst. Evol. Microbiol.">
        <title>The Global Catalogue of Microorganisms (GCM) 10K type strain sequencing project: providing services to taxonomists for standard genome sequencing and annotation.</title>
        <authorList>
            <consortium name="The Broad Institute Genomics Platform"/>
            <consortium name="The Broad Institute Genome Sequencing Center for Infectious Disease"/>
            <person name="Wu L."/>
            <person name="Ma J."/>
        </authorList>
    </citation>
    <scope>NUCLEOTIDE SEQUENCE [LARGE SCALE GENOMIC DNA]</scope>
    <source>
        <strain evidence="2">JCM 31696</strain>
    </source>
</reference>